<evidence type="ECO:0000259" key="8">
    <source>
        <dbReference type="Pfam" id="PF04054"/>
    </source>
</evidence>
<dbReference type="Proteomes" id="UP000515146">
    <property type="component" value="Unplaced"/>
</dbReference>
<evidence type="ECO:0000313" key="15">
    <source>
        <dbReference type="RefSeq" id="XP_027201805.1"/>
    </source>
</evidence>
<dbReference type="Pfam" id="PF16415">
    <property type="entry name" value="CNOT1_CAF1_bind"/>
    <property type="match status" value="1"/>
</dbReference>
<evidence type="ECO:0000256" key="1">
    <source>
        <dbReference type="ARBA" id="ARBA00004123"/>
    </source>
</evidence>
<sequence length="2004" mass="231583">MDFIDMEFIKQTDQNQSVMTSGSGTATTSSSCSSSSSSLEETSYFIESIRHSNVTPTLITAYLIKLCDSKINCTEDLLIKFANIIVENLICESPLSEILRQLDSVDFYKKLFNHQQFDFNKFLIVCRYLCSSDKQGLDILGLTFFSKVWKNNAHFQQQVIRYCIVSDWIQQILSKCTHPTLIKKVPQIENLKCPMEYETDCQIYCWKYQCLCQILLDLSDSNQLTRSFVEEIFFTPLNKCPDLLVFALIECHGNHGLKETVLIKALLKFICVSHNNPNPNATLIIQKIWPTDFVYTPKTILTWAQKSLLTAMVELYTSSSPEEQSYKLSKILDLSQDLKVLNVLLSSNTYSFVIDLACFASRREYLKLDKWLNDKITQNGSQFIEACIQFLKKRCAIFGATEPATFSLPNETYRIILNCLRHHVSDSPKSMIELEIMKMYTRFNQWANPNQFNVNSQQLPTPTTVMKPNQFDSVAGSHLFGENPVRSPQLANSNANQQQQQPYSPETEEEFTKDIEEEADSYFQRIYNQDQPDSLTIDQFLDMLKKFQESSLKREKEIAACMIRNLFKEYPFLPQYPDKELVITGEIFGGIILNNFVKGLTMVNALRCVMDALKRTEASARYFMFGQAALNKLKTRLKEFPQFCNHLCNIPAYRDLPPILIEYIEFAKQGMNPPSLAQNHRITLLNNQNKMNQSNDQPPPQQQLEIPPSAFQDKVAFIINNLSQMNIVKKADEFKELFLKDKDQYFQWFSHYFIMKRVGLESNYHELYASFMVKVNLSDLSAKILIETYRNIKVLLRSNKETDNFQDRTLLKNLGNWLGMITLAQNKPILTRNLDLKNLLIEAFHKGQLQMFFIVPFVTKILMGTSKSKVFRPPCPWTVKLIKILVELHSIPDLKLNLKFEVEVLCKHLELDINDYVGKSQDLKNKELFMKLEPQLGAAPIPRPNFIANNIGGSVIEPSVQLHQSSMHSTIDNNLIHPQAVVASAANATGVNQMQNYNEINVNNISNLSQSIIIQPNLQIIMMNPQHKNFIRNLIEKCVQDWITFVSDRVIKVCMVTTETLVKKDFAHEPNAELMRNAAHKMMRSLVAGYSLINTQEPLLNRIQMSLLNYFLGNQMKVTKELIDSTIQTLINDNLELCVCFVQKTCIERAIEELDKRMKPDFEARQKNSADANSKKSSSISMKQLQIYEEMGRNIAGFSSNQSSSFYSPIDNQSAKAMNYGNVNVLSNVTAAHNNNNYPLIHNEHNAAATLNVNQANQVHIDAFVVIYDKLIKHLSELIQEFEYVHYTTEAMHQVLEILKVSKQNPRDQGTAVSLIKNVINGLRELLLNAETGVTDLAVISRARDFYLILLKALADQRAYNLRFTTLNVTRSVLEHWIAMNTSFPDDLFDILYRQDLINLNFLDNEFYQILENGSTSFPMVLNFLKYYLNSINSNNFQTTLDLLQRIVAMKMNQQSPTNTQLIIELKHILSLARININPNQSNNNDMMEGPILETIVKEWIRFYNSKDINSSFPIVVKTMNAQGVLKNDESISNFFKFFLEFCIERCYQIISYADQHPTFPLNNIHLKCYEFIDSYSVLVILFIKQSGNQGNLDQKFQFLLRILTILATTAYRDQEIHQKDFFSLTYYRIILSIFIEFFYSPLNLGFQELVVSNDNLFEVFKFHLVRNYSNFLHQMCPSKIPSFTFAWLDFISHRIFMEKCLDNSPQINHKTWPLYAALLTDLLLFLKPILQNMDSFIVNCNMELHKGTLRLFAILSHDFPEFLCEYCYNLCDIIPIRAVQLRNIILSANPINIPDVSNLKVDNLYEIIPPVRIPSTSLCDQLHYFQKELDSYLLQRNPNNFLIELAQGLSANLLNVEKQSSSTTMINALTLYIGISAIQTSKTVTINSIHNSVHLEIFQHLLMNFDSQGRYILINSMVDHLRYPNNETLLFICLLLTLFKDNNEHIREQIVRVLLERYIAHRPHPWGVEYLINELFRNPNYKLLEHNFIKCVPEIEKYFTRST</sequence>
<evidence type="ECO:0000256" key="7">
    <source>
        <dbReference type="SAM" id="MobiDB-lite"/>
    </source>
</evidence>
<protein>
    <submittedName>
        <fullName evidence="15">CCR4-NOT transcription complex subunit 1-like</fullName>
    </submittedName>
</protein>
<dbReference type="GO" id="GO:0017148">
    <property type="term" value="P:negative regulation of translation"/>
    <property type="evidence" value="ECO:0007669"/>
    <property type="project" value="InterPro"/>
</dbReference>
<dbReference type="InterPro" id="IPR032191">
    <property type="entry name" value="CNOT1_CAF1_bind"/>
</dbReference>
<feature type="domain" description="CCR4-NOT transcription complex subunit 1-like NOT1 connector" evidence="13">
    <location>
        <begin position="1276"/>
        <end position="1465"/>
    </location>
</feature>
<keyword evidence="4" id="KW-0804">Transcription</keyword>
<dbReference type="Gene3D" id="1.25.40.800">
    <property type="match status" value="1"/>
</dbReference>
<evidence type="ECO:0000256" key="2">
    <source>
        <dbReference type="ARBA" id="ARBA00022491"/>
    </source>
</evidence>
<dbReference type="OrthoDB" id="1933107at2759"/>
<dbReference type="FunFam" id="1.25.40.180:FF:000012">
    <property type="entry name" value="Ccr4-Not transcription complex subunit"/>
    <property type="match status" value="1"/>
</dbReference>
<dbReference type="PANTHER" id="PTHR13162">
    <property type="entry name" value="CCR4-NOT TRANSCRIPTION COMPLEX"/>
    <property type="match status" value="1"/>
</dbReference>
<evidence type="ECO:0000256" key="5">
    <source>
        <dbReference type="ARBA" id="ARBA00023242"/>
    </source>
</evidence>
<dbReference type="KEGG" id="dpte:113795783"/>
<dbReference type="PANTHER" id="PTHR13162:SF8">
    <property type="entry name" value="CCR4-NOT TRANSCRIPTION COMPLEX SUBUNIT 1"/>
    <property type="match status" value="1"/>
</dbReference>
<dbReference type="OMA" id="HMDHEVR"/>
<evidence type="ECO:0000256" key="4">
    <source>
        <dbReference type="ARBA" id="ARBA00023163"/>
    </source>
</evidence>
<dbReference type="RefSeq" id="XP_027201805.1">
    <property type="nucleotide sequence ID" value="XM_027346004.1"/>
</dbReference>
<dbReference type="Gene3D" id="1.25.40.180">
    <property type="match status" value="1"/>
</dbReference>
<dbReference type="GO" id="GO:0000289">
    <property type="term" value="P:nuclear-transcribed mRNA poly(A) tail shortening"/>
    <property type="evidence" value="ECO:0007669"/>
    <property type="project" value="UniProtKB-ARBA"/>
</dbReference>
<comment type="similarity">
    <text evidence="6">Belongs to the CNOT1 family.</text>
</comment>
<comment type="subcellular location">
    <subcellularLocation>
        <location evidence="1">Nucleus</location>
    </subcellularLocation>
</comment>
<evidence type="ECO:0000259" key="11">
    <source>
        <dbReference type="Pfam" id="PF16417"/>
    </source>
</evidence>
<dbReference type="GO" id="GO:0030015">
    <property type="term" value="C:CCR4-NOT core complex"/>
    <property type="evidence" value="ECO:0007669"/>
    <property type="project" value="InterPro"/>
</dbReference>
<dbReference type="InterPro" id="IPR024557">
    <property type="entry name" value="CNOT1_dom_4"/>
</dbReference>
<proteinExistence type="inferred from homology"/>
<feature type="compositionally biased region" description="Low complexity" evidence="7">
    <location>
        <begin position="487"/>
        <end position="505"/>
    </location>
</feature>
<dbReference type="InterPro" id="IPR038535">
    <property type="entry name" value="CNOT1_TTP_bind_sf"/>
</dbReference>
<dbReference type="GO" id="GO:0000932">
    <property type="term" value="C:P-body"/>
    <property type="evidence" value="ECO:0007669"/>
    <property type="project" value="TreeGrafter"/>
</dbReference>
<dbReference type="InterPro" id="IPR032194">
    <property type="entry name" value="CNOT1_HEAT"/>
</dbReference>
<evidence type="ECO:0000259" key="9">
    <source>
        <dbReference type="Pfam" id="PF12842"/>
    </source>
</evidence>
<dbReference type="InParanoid" id="A0A6P6Y922"/>
<feature type="domain" description="CCR4-NOT transcription complex subunit 1" evidence="9">
    <location>
        <begin position="1025"/>
        <end position="1167"/>
    </location>
</feature>
<accession>A0A6P6Y922</accession>
<keyword evidence="14" id="KW-1185">Reference proteome</keyword>
<evidence type="ECO:0000259" key="13">
    <source>
        <dbReference type="Pfam" id="PF25097"/>
    </source>
</evidence>
<evidence type="ECO:0000256" key="3">
    <source>
        <dbReference type="ARBA" id="ARBA00023015"/>
    </source>
</evidence>
<evidence type="ECO:0000259" key="12">
    <source>
        <dbReference type="Pfam" id="PF16418"/>
    </source>
</evidence>
<gene>
    <name evidence="15" type="primary">LOC113795783</name>
</gene>
<evidence type="ECO:0000313" key="14">
    <source>
        <dbReference type="Proteomes" id="UP000515146"/>
    </source>
</evidence>
<feature type="domain" description="CCR4-NOT transcription complex subunit 1 CAF1-binding" evidence="10">
    <location>
        <begin position="704"/>
        <end position="925"/>
    </location>
</feature>
<dbReference type="Pfam" id="PF25097">
    <property type="entry name" value="ARM_Cnot1"/>
    <property type="match status" value="1"/>
</dbReference>
<organism evidence="14 15">
    <name type="scientific">Dermatophagoides pteronyssinus</name>
    <name type="common">European house dust mite</name>
    <dbReference type="NCBI Taxonomy" id="6956"/>
    <lineage>
        <taxon>Eukaryota</taxon>
        <taxon>Metazoa</taxon>
        <taxon>Ecdysozoa</taxon>
        <taxon>Arthropoda</taxon>
        <taxon>Chelicerata</taxon>
        <taxon>Arachnida</taxon>
        <taxon>Acari</taxon>
        <taxon>Acariformes</taxon>
        <taxon>Sarcoptiformes</taxon>
        <taxon>Astigmata</taxon>
        <taxon>Psoroptidia</taxon>
        <taxon>Analgoidea</taxon>
        <taxon>Pyroglyphidae</taxon>
        <taxon>Dermatophagoidinae</taxon>
        <taxon>Dermatophagoides</taxon>
    </lineage>
</organism>
<name>A0A6P6Y922_DERPT</name>
<evidence type="ECO:0000259" key="10">
    <source>
        <dbReference type="Pfam" id="PF16415"/>
    </source>
</evidence>
<dbReference type="GO" id="GO:0005634">
    <property type="term" value="C:nucleus"/>
    <property type="evidence" value="ECO:0007669"/>
    <property type="project" value="UniProtKB-SubCell"/>
</dbReference>
<feature type="domain" description="CCR4-NOT transcription complex subunit 1 TTP binding" evidence="11">
    <location>
        <begin position="491"/>
        <end position="670"/>
    </location>
</feature>
<keyword evidence="2" id="KW-0678">Repressor</keyword>
<feature type="region of interest" description="Disordered" evidence="7">
    <location>
        <begin position="14"/>
        <end position="36"/>
    </location>
</feature>
<dbReference type="InterPro" id="IPR007196">
    <property type="entry name" value="CCR4-Not_Not1_C"/>
</dbReference>
<feature type="domain" description="CCR4-Not complex component Not1 C-terminal" evidence="8">
    <location>
        <begin position="1654"/>
        <end position="2001"/>
    </location>
</feature>
<dbReference type="Pfam" id="PF16418">
    <property type="entry name" value="CNOT1_HEAT"/>
    <property type="match status" value="1"/>
</dbReference>
<dbReference type="Gene3D" id="1.25.40.840">
    <property type="entry name" value="CCR4-NOT transcription complex subunit 1 TTP binding domain"/>
    <property type="match status" value="1"/>
</dbReference>
<dbReference type="GO" id="GO:0060090">
    <property type="term" value="F:molecular adaptor activity"/>
    <property type="evidence" value="ECO:0007669"/>
    <property type="project" value="TreeGrafter"/>
</dbReference>
<dbReference type="Gene3D" id="1.25.40.790">
    <property type="match status" value="1"/>
</dbReference>
<evidence type="ECO:0000256" key="6">
    <source>
        <dbReference type="ARBA" id="ARBA00025717"/>
    </source>
</evidence>
<feature type="domain" description="CCR4-NOT transcription complex subunit 1 HEAT repeat" evidence="12">
    <location>
        <begin position="263"/>
        <end position="421"/>
    </location>
</feature>
<dbReference type="FunCoup" id="A0A6P6Y922">
    <property type="interactions" value="1853"/>
</dbReference>
<dbReference type="InterPro" id="IPR040398">
    <property type="entry name" value="Not1"/>
</dbReference>
<keyword evidence="3" id="KW-0805">Transcription regulation</keyword>
<keyword evidence="5" id="KW-0539">Nucleus</keyword>
<reference evidence="15" key="1">
    <citation type="submission" date="2025-08" db="UniProtKB">
        <authorList>
            <consortium name="RefSeq"/>
        </authorList>
    </citation>
    <scope>IDENTIFICATION</scope>
    <source>
        <strain evidence="15">Airmid</strain>
    </source>
</reference>
<feature type="region of interest" description="Disordered" evidence="7">
    <location>
        <begin position="485"/>
        <end position="512"/>
    </location>
</feature>
<feature type="compositionally biased region" description="Low complexity" evidence="7">
    <location>
        <begin position="20"/>
        <end position="36"/>
    </location>
</feature>
<dbReference type="Pfam" id="PF04054">
    <property type="entry name" value="Not1"/>
    <property type="match status" value="1"/>
</dbReference>
<dbReference type="InterPro" id="IPR055454">
    <property type="entry name" value="CNOT1-like_NOT1_connector"/>
</dbReference>
<dbReference type="Pfam" id="PF16417">
    <property type="entry name" value="CNOT1_TTP_bind"/>
    <property type="match status" value="1"/>
</dbReference>
<dbReference type="Pfam" id="PF12842">
    <property type="entry name" value="DUF3819"/>
    <property type="match status" value="1"/>
</dbReference>
<dbReference type="InterPro" id="IPR032193">
    <property type="entry name" value="CNOT1_TTP_bind"/>
</dbReference>